<proteinExistence type="predicted"/>
<name>A0A1M4MVZ8_9RHOB</name>
<evidence type="ECO:0000259" key="1">
    <source>
        <dbReference type="PROSITE" id="PS50943"/>
    </source>
</evidence>
<keyword evidence="3" id="KW-1185">Reference proteome</keyword>
<gene>
    <name evidence="2" type="primary">hipB</name>
    <name evidence="2" type="ORF">KARMA_0892</name>
</gene>
<dbReference type="PROSITE" id="PS50943">
    <property type="entry name" value="HTH_CROC1"/>
    <property type="match status" value="1"/>
</dbReference>
<dbReference type="GO" id="GO:0003677">
    <property type="term" value="F:DNA binding"/>
    <property type="evidence" value="ECO:0007669"/>
    <property type="project" value="InterPro"/>
</dbReference>
<dbReference type="Pfam" id="PF01381">
    <property type="entry name" value="HTH_3"/>
    <property type="match status" value="1"/>
</dbReference>
<dbReference type="AlphaFoldDB" id="A0A1M4MVZ8"/>
<dbReference type="Gene3D" id="1.10.260.40">
    <property type="entry name" value="lambda repressor-like DNA-binding domains"/>
    <property type="match status" value="1"/>
</dbReference>
<dbReference type="Proteomes" id="UP000184085">
    <property type="component" value="Unassembled WGS sequence"/>
</dbReference>
<sequence length="98" mass="10781">MAHIDDLYALAYTQGMNDLARTPRQIGTVIQRARKQRGWTQTELAEQAGVRQATISMIEGGGKPAKLETILAILAALDLEFRIGARSKGHSSDIEELF</sequence>
<evidence type="ECO:0000313" key="2">
    <source>
        <dbReference type="EMBL" id="SCM66710.1"/>
    </source>
</evidence>
<dbReference type="InterPro" id="IPR010982">
    <property type="entry name" value="Lambda_DNA-bd_dom_sf"/>
</dbReference>
<organism evidence="2 3">
    <name type="scientific">Donghicola eburneus</name>
    <dbReference type="NCBI Taxonomy" id="393278"/>
    <lineage>
        <taxon>Bacteria</taxon>
        <taxon>Pseudomonadati</taxon>
        <taxon>Pseudomonadota</taxon>
        <taxon>Alphaproteobacteria</taxon>
        <taxon>Rhodobacterales</taxon>
        <taxon>Roseobacteraceae</taxon>
        <taxon>Donghicola</taxon>
    </lineage>
</organism>
<reference evidence="3" key="1">
    <citation type="submission" date="2016-09" db="EMBL/GenBank/DDBJ databases">
        <authorList>
            <person name="Wibberg D."/>
        </authorList>
    </citation>
    <scope>NUCLEOTIDE SEQUENCE [LARGE SCALE GENOMIC DNA]</scope>
</reference>
<evidence type="ECO:0000313" key="3">
    <source>
        <dbReference type="Proteomes" id="UP000184085"/>
    </source>
</evidence>
<protein>
    <submittedName>
        <fullName evidence="2">Putative antitoxin HipB</fullName>
    </submittedName>
</protein>
<feature type="domain" description="HTH cro/C1-type" evidence="1">
    <location>
        <begin position="30"/>
        <end position="86"/>
    </location>
</feature>
<accession>A0A1M4MVZ8</accession>
<dbReference type="EMBL" id="FMJB01000037">
    <property type="protein sequence ID" value="SCM66710.1"/>
    <property type="molecule type" value="Genomic_DNA"/>
</dbReference>
<dbReference type="InterPro" id="IPR001387">
    <property type="entry name" value="Cro/C1-type_HTH"/>
</dbReference>
<dbReference type="SUPFAM" id="SSF47413">
    <property type="entry name" value="lambda repressor-like DNA-binding domains"/>
    <property type="match status" value="1"/>
</dbReference>
<dbReference type="CDD" id="cd00093">
    <property type="entry name" value="HTH_XRE"/>
    <property type="match status" value="1"/>
</dbReference>
<dbReference type="SMART" id="SM00530">
    <property type="entry name" value="HTH_XRE"/>
    <property type="match status" value="1"/>
</dbReference>